<evidence type="ECO:0000256" key="5">
    <source>
        <dbReference type="PROSITE-ProRule" id="PRU00277"/>
    </source>
</evidence>
<dbReference type="RefSeq" id="XP_001416984.1">
    <property type="nucleotide sequence ID" value="XM_001416947.1"/>
</dbReference>
<evidence type="ECO:0000313" key="8">
    <source>
        <dbReference type="EMBL" id="ABO95277.1"/>
    </source>
</evidence>
<dbReference type="OMA" id="GDKWELV"/>
<dbReference type="InterPro" id="IPR046357">
    <property type="entry name" value="PPIase_dom_sf"/>
</dbReference>
<dbReference type="EC" id="5.2.1.8" evidence="2 5"/>
<dbReference type="InterPro" id="IPR000774">
    <property type="entry name" value="PPIase_FKBP_N"/>
</dbReference>
<evidence type="ECO:0000313" key="9">
    <source>
        <dbReference type="Proteomes" id="UP000001568"/>
    </source>
</evidence>
<dbReference type="STRING" id="436017.A4RUM4"/>
<dbReference type="PANTHER" id="PTHR43811:SF19">
    <property type="entry name" value="39 KDA FK506-BINDING NUCLEAR PROTEIN"/>
    <property type="match status" value="1"/>
</dbReference>
<keyword evidence="4 5" id="KW-0413">Isomerase</keyword>
<dbReference type="Proteomes" id="UP000001568">
    <property type="component" value="Chromosome 3"/>
</dbReference>
<dbReference type="Gramene" id="ABO95277">
    <property type="protein sequence ID" value="ABO95277"/>
    <property type="gene ID" value="OSTLU_30671"/>
</dbReference>
<reference evidence="8 9" key="1">
    <citation type="journal article" date="2007" name="Proc. Natl. Acad. Sci. U.S.A.">
        <title>The tiny eukaryote Ostreococcus provides genomic insights into the paradox of plankton speciation.</title>
        <authorList>
            <person name="Palenik B."/>
            <person name="Grimwood J."/>
            <person name="Aerts A."/>
            <person name="Rouze P."/>
            <person name="Salamov A."/>
            <person name="Putnam N."/>
            <person name="Dupont C."/>
            <person name="Jorgensen R."/>
            <person name="Derelle E."/>
            <person name="Rombauts S."/>
            <person name="Zhou K."/>
            <person name="Otillar R."/>
            <person name="Merchant S.S."/>
            <person name="Podell S."/>
            <person name="Gaasterland T."/>
            <person name="Napoli C."/>
            <person name="Gendler K."/>
            <person name="Manuell A."/>
            <person name="Tai V."/>
            <person name="Vallon O."/>
            <person name="Piganeau G."/>
            <person name="Jancek S."/>
            <person name="Heijde M."/>
            <person name="Jabbari K."/>
            <person name="Bowler C."/>
            <person name="Lohr M."/>
            <person name="Robbens S."/>
            <person name="Werner G."/>
            <person name="Dubchak I."/>
            <person name="Pazour G.J."/>
            <person name="Ren Q."/>
            <person name="Paulsen I."/>
            <person name="Delwiche C."/>
            <person name="Schmutz J."/>
            <person name="Rokhsar D."/>
            <person name="Van de Peer Y."/>
            <person name="Moreau H."/>
            <person name="Grigoriev I.V."/>
        </authorList>
    </citation>
    <scope>NUCLEOTIDE SEQUENCE [LARGE SCALE GENOMIC DNA]</scope>
    <source>
        <strain evidence="8 9">CCE9901</strain>
    </source>
</reference>
<sequence length="160" mass="16961">MARGRRSTTLALVLAVIALIGCAFVGGMADAKSDGAAFLAANKLKPGVVELPSGLQYRVLKSGPEGGPSPSKSTPCSCHYSGKNIQGEEFDSSYKRGQPTTFAPNQVISGWTEAMQLMKEGDKWELVIPSELAYGKSSPTPLIKPDSVLIFEMELVKVGV</sequence>
<dbReference type="InterPro" id="IPR001179">
    <property type="entry name" value="PPIase_FKBP_dom"/>
</dbReference>
<dbReference type="eggNOG" id="KOG0543">
    <property type="taxonomic scope" value="Eukaryota"/>
</dbReference>
<dbReference type="EMBL" id="CP000583">
    <property type="protein sequence ID" value="ABO95277.1"/>
    <property type="molecule type" value="Genomic_DNA"/>
</dbReference>
<gene>
    <name evidence="8" type="primary">FBP11-1</name>
    <name evidence="8" type="ORF">OSTLU_30671</name>
</gene>
<dbReference type="HOGENOM" id="CLU_013615_7_3_1"/>
<dbReference type="GeneID" id="5000602"/>
<dbReference type="PROSITE" id="PS50059">
    <property type="entry name" value="FKBP_PPIASE"/>
    <property type="match status" value="1"/>
</dbReference>
<dbReference type="PANTHER" id="PTHR43811">
    <property type="entry name" value="FKBP-TYPE PEPTIDYL-PROLYL CIS-TRANS ISOMERASE FKPA"/>
    <property type="match status" value="1"/>
</dbReference>
<organism evidence="8 9">
    <name type="scientific">Ostreococcus lucimarinus (strain CCE9901)</name>
    <dbReference type="NCBI Taxonomy" id="436017"/>
    <lineage>
        <taxon>Eukaryota</taxon>
        <taxon>Viridiplantae</taxon>
        <taxon>Chlorophyta</taxon>
        <taxon>Mamiellophyceae</taxon>
        <taxon>Mamiellales</taxon>
        <taxon>Bathycoccaceae</taxon>
        <taxon>Ostreococcus</taxon>
    </lineage>
</organism>
<dbReference type="PROSITE" id="PS51257">
    <property type="entry name" value="PROKAR_LIPOPROTEIN"/>
    <property type="match status" value="1"/>
</dbReference>
<feature type="chain" id="PRO_5002672896" description="peptidylprolyl isomerase" evidence="6">
    <location>
        <begin position="24"/>
        <end position="160"/>
    </location>
</feature>
<evidence type="ECO:0000256" key="3">
    <source>
        <dbReference type="ARBA" id="ARBA00023110"/>
    </source>
</evidence>
<dbReference type="KEGG" id="olu:OSTLU_30671"/>
<dbReference type="GO" id="GO:0003755">
    <property type="term" value="F:peptidyl-prolyl cis-trans isomerase activity"/>
    <property type="evidence" value="ECO:0007669"/>
    <property type="project" value="UniProtKB-KW"/>
</dbReference>
<keyword evidence="9" id="KW-1185">Reference proteome</keyword>
<evidence type="ECO:0000256" key="6">
    <source>
        <dbReference type="SAM" id="SignalP"/>
    </source>
</evidence>
<evidence type="ECO:0000259" key="7">
    <source>
        <dbReference type="PROSITE" id="PS50059"/>
    </source>
</evidence>
<comment type="catalytic activity">
    <reaction evidence="1 5">
        <text>[protein]-peptidylproline (omega=180) = [protein]-peptidylproline (omega=0)</text>
        <dbReference type="Rhea" id="RHEA:16237"/>
        <dbReference type="Rhea" id="RHEA-COMP:10747"/>
        <dbReference type="Rhea" id="RHEA-COMP:10748"/>
        <dbReference type="ChEBI" id="CHEBI:83833"/>
        <dbReference type="ChEBI" id="CHEBI:83834"/>
        <dbReference type="EC" id="5.2.1.8"/>
    </reaction>
</comment>
<dbReference type="SUPFAM" id="SSF54534">
    <property type="entry name" value="FKBP-like"/>
    <property type="match status" value="1"/>
</dbReference>
<dbReference type="Gene3D" id="3.10.50.40">
    <property type="match status" value="1"/>
</dbReference>
<feature type="signal peptide" evidence="6">
    <location>
        <begin position="1"/>
        <end position="23"/>
    </location>
</feature>
<proteinExistence type="predicted"/>
<dbReference type="GO" id="GO:0006457">
    <property type="term" value="P:protein folding"/>
    <property type="evidence" value="ECO:0007669"/>
    <property type="project" value="InterPro"/>
</dbReference>
<evidence type="ECO:0000256" key="4">
    <source>
        <dbReference type="ARBA" id="ARBA00023235"/>
    </source>
</evidence>
<evidence type="ECO:0000256" key="2">
    <source>
        <dbReference type="ARBA" id="ARBA00013194"/>
    </source>
</evidence>
<feature type="domain" description="PPIase FKBP-type" evidence="7">
    <location>
        <begin position="73"/>
        <end position="159"/>
    </location>
</feature>
<accession>A4RUM4</accession>
<dbReference type="Pfam" id="PF01346">
    <property type="entry name" value="FKBP_N"/>
    <property type="match status" value="1"/>
</dbReference>
<protein>
    <recommendedName>
        <fullName evidence="2 5">peptidylprolyl isomerase</fullName>
        <ecNumber evidence="2 5">5.2.1.8</ecNumber>
    </recommendedName>
</protein>
<dbReference type="AlphaFoldDB" id="A4RUM4"/>
<keyword evidence="3 5" id="KW-0697">Rotamase</keyword>
<evidence type="ECO:0000256" key="1">
    <source>
        <dbReference type="ARBA" id="ARBA00000971"/>
    </source>
</evidence>
<dbReference type="Pfam" id="PF00254">
    <property type="entry name" value="FKBP_C"/>
    <property type="match status" value="1"/>
</dbReference>
<keyword evidence="6" id="KW-0732">Signal</keyword>
<name>A4RUM4_OSTLU</name>
<dbReference type="OrthoDB" id="1902587at2759"/>